<feature type="domain" description="N-acetyltransferase" evidence="9">
    <location>
        <begin position="1"/>
        <end position="146"/>
    </location>
</feature>
<reference evidence="10" key="1">
    <citation type="journal article" date="2020" name="mSystems">
        <title>Genome- and Community-Level Interaction Insights into Carbon Utilization and Element Cycling Functions of Hydrothermarchaeota in Hydrothermal Sediment.</title>
        <authorList>
            <person name="Zhou Z."/>
            <person name="Liu Y."/>
            <person name="Xu W."/>
            <person name="Pan J."/>
            <person name="Luo Z.H."/>
            <person name="Li M."/>
        </authorList>
    </citation>
    <scope>NUCLEOTIDE SEQUENCE [LARGE SCALE GENOMIC DNA]</scope>
    <source>
        <strain evidence="10">SpSt-402</strain>
    </source>
</reference>
<evidence type="ECO:0000256" key="6">
    <source>
        <dbReference type="ARBA" id="ARBA00023315"/>
    </source>
</evidence>
<dbReference type="EMBL" id="DSRD01000525">
    <property type="protein sequence ID" value="HGW94281.1"/>
    <property type="molecule type" value="Genomic_DNA"/>
</dbReference>
<dbReference type="Gene3D" id="3.40.630.30">
    <property type="match status" value="1"/>
</dbReference>
<dbReference type="EC" id="2.3.1.82" evidence="2"/>
<dbReference type="InterPro" id="IPR050832">
    <property type="entry name" value="Bact_Acetyltransf"/>
</dbReference>
<evidence type="ECO:0000256" key="1">
    <source>
        <dbReference type="ARBA" id="ARBA00011738"/>
    </source>
</evidence>
<comment type="catalytic activity">
    <reaction evidence="8">
        <text>kanamycin B + acetyl-CoA = N(6')-acetylkanamycin B + CoA + H(+)</text>
        <dbReference type="Rhea" id="RHEA:16449"/>
        <dbReference type="ChEBI" id="CHEBI:15378"/>
        <dbReference type="ChEBI" id="CHEBI:57287"/>
        <dbReference type="ChEBI" id="CHEBI:57288"/>
        <dbReference type="ChEBI" id="CHEBI:58390"/>
        <dbReference type="ChEBI" id="CHEBI:58549"/>
        <dbReference type="EC" id="2.3.1.82"/>
    </reaction>
</comment>
<evidence type="ECO:0000256" key="3">
    <source>
        <dbReference type="ARBA" id="ARBA00017677"/>
    </source>
</evidence>
<dbReference type="GO" id="GO:0046677">
    <property type="term" value="P:response to antibiotic"/>
    <property type="evidence" value="ECO:0007669"/>
    <property type="project" value="UniProtKB-KW"/>
</dbReference>
<sequence length="146" mass="16916">MIRPVTTVDEAEWLRMRCLLWADSSNEHPQEIRAFYQKQTSDLETFVYDRGDGKLGGFLESRIRDYAEGCDSDRVAYVEGLYVDEDLRRQGIASQLMHAAEQWARSQGIVEMASDCLIDNQISYRTHLANGFEEVERIICFRKSLL</sequence>
<dbReference type="PANTHER" id="PTHR43877:SF2">
    <property type="entry name" value="AMINOALKYLPHOSPHONATE N-ACETYLTRANSFERASE-RELATED"/>
    <property type="match status" value="1"/>
</dbReference>
<dbReference type="GO" id="GO:0047663">
    <property type="term" value="F:aminoglycoside 6'-N-acetyltransferase activity"/>
    <property type="evidence" value="ECO:0007669"/>
    <property type="project" value="UniProtKB-EC"/>
</dbReference>
<evidence type="ECO:0000256" key="5">
    <source>
        <dbReference type="ARBA" id="ARBA00023251"/>
    </source>
</evidence>
<dbReference type="AlphaFoldDB" id="A0A832M5G8"/>
<dbReference type="CDD" id="cd04301">
    <property type="entry name" value="NAT_SF"/>
    <property type="match status" value="1"/>
</dbReference>
<accession>A0A832M5G8</accession>
<gene>
    <name evidence="10" type="ORF">ENR47_08375</name>
</gene>
<dbReference type="Pfam" id="PF00583">
    <property type="entry name" value="Acetyltransf_1"/>
    <property type="match status" value="1"/>
</dbReference>
<evidence type="ECO:0000256" key="7">
    <source>
        <dbReference type="ARBA" id="ARBA00029660"/>
    </source>
</evidence>
<evidence type="ECO:0000256" key="2">
    <source>
        <dbReference type="ARBA" id="ARBA00012888"/>
    </source>
</evidence>
<dbReference type="InterPro" id="IPR024170">
    <property type="entry name" value="Aminoglycoside_N6-AcTrfrase"/>
</dbReference>
<evidence type="ECO:0000259" key="9">
    <source>
        <dbReference type="PROSITE" id="PS51186"/>
    </source>
</evidence>
<comment type="caution">
    <text evidence="10">The sequence shown here is derived from an EMBL/GenBank/DDBJ whole genome shotgun (WGS) entry which is preliminary data.</text>
</comment>
<comment type="subunit">
    <text evidence="1">Homodimer.</text>
</comment>
<proteinExistence type="predicted"/>
<keyword evidence="4 10" id="KW-0808">Transferase</keyword>
<evidence type="ECO:0000256" key="4">
    <source>
        <dbReference type="ARBA" id="ARBA00022679"/>
    </source>
</evidence>
<protein>
    <recommendedName>
        <fullName evidence="3">Aminoglycoside N(6')-acetyltransferase type 1</fullName>
        <ecNumber evidence="2">2.3.1.82</ecNumber>
    </recommendedName>
    <alternativeName>
        <fullName evidence="7">Aminoglycoside resistance protein</fullName>
    </alternativeName>
</protein>
<dbReference type="PROSITE" id="PS51186">
    <property type="entry name" value="GNAT"/>
    <property type="match status" value="1"/>
</dbReference>
<organism evidence="10">
    <name type="scientific">Oscillatoriales cyanobacterium SpSt-402</name>
    <dbReference type="NCBI Taxonomy" id="2282168"/>
    <lineage>
        <taxon>Bacteria</taxon>
        <taxon>Bacillati</taxon>
        <taxon>Cyanobacteriota</taxon>
        <taxon>Cyanophyceae</taxon>
        <taxon>Oscillatoriophycideae</taxon>
        <taxon>Oscillatoriales</taxon>
    </lineage>
</organism>
<dbReference type="PANTHER" id="PTHR43877">
    <property type="entry name" value="AMINOALKYLPHOSPHONATE N-ACETYLTRANSFERASE-RELATED-RELATED"/>
    <property type="match status" value="1"/>
</dbReference>
<keyword evidence="6" id="KW-0012">Acyltransferase</keyword>
<dbReference type="InterPro" id="IPR000182">
    <property type="entry name" value="GNAT_dom"/>
</dbReference>
<evidence type="ECO:0000313" key="10">
    <source>
        <dbReference type="EMBL" id="HGW94281.1"/>
    </source>
</evidence>
<dbReference type="InterPro" id="IPR016181">
    <property type="entry name" value="Acyl_CoA_acyltransferase"/>
</dbReference>
<name>A0A832M5G8_9CYAN</name>
<keyword evidence="5" id="KW-0046">Antibiotic resistance</keyword>
<dbReference type="SUPFAM" id="SSF55729">
    <property type="entry name" value="Acyl-CoA N-acyltransferases (Nat)"/>
    <property type="match status" value="1"/>
</dbReference>
<evidence type="ECO:0000256" key="8">
    <source>
        <dbReference type="ARBA" id="ARBA00048923"/>
    </source>
</evidence>
<dbReference type="PIRSF" id="PIRSF000452">
    <property type="entry name" value="6-N-acetyltransf"/>
    <property type="match status" value="1"/>
</dbReference>
<dbReference type="NCBIfam" id="NF043067">
    <property type="entry name" value="AAC_6p_group_E"/>
    <property type="match status" value="1"/>
</dbReference>